<evidence type="ECO:0000313" key="3">
    <source>
        <dbReference type="Proteomes" id="UP000054248"/>
    </source>
</evidence>
<accession>A0A0C3PRK7</accession>
<dbReference type="AlphaFoldDB" id="A0A0C3PRK7"/>
<organism evidence="2 3">
    <name type="scientific">Tulasnella calospora MUT 4182</name>
    <dbReference type="NCBI Taxonomy" id="1051891"/>
    <lineage>
        <taxon>Eukaryota</taxon>
        <taxon>Fungi</taxon>
        <taxon>Dikarya</taxon>
        <taxon>Basidiomycota</taxon>
        <taxon>Agaricomycotina</taxon>
        <taxon>Agaricomycetes</taxon>
        <taxon>Cantharellales</taxon>
        <taxon>Tulasnellaceae</taxon>
        <taxon>Tulasnella</taxon>
    </lineage>
</organism>
<proteinExistence type="predicted"/>
<gene>
    <name evidence="2" type="ORF">M407DRAFT_246792</name>
</gene>
<sequence>MGQRKDNYKIAYTCLPSSTETKDHTRSSSKNSPSTNNHRNDTGQRTAQEHLPLRTTGV</sequence>
<feature type="compositionally biased region" description="Polar residues" evidence="1">
    <location>
        <begin position="28"/>
        <end position="37"/>
    </location>
</feature>
<protein>
    <submittedName>
        <fullName evidence="2">Uncharacterized protein</fullName>
    </submittedName>
</protein>
<feature type="region of interest" description="Disordered" evidence="1">
    <location>
        <begin position="1"/>
        <end position="58"/>
    </location>
</feature>
<dbReference type="Proteomes" id="UP000054248">
    <property type="component" value="Unassembled WGS sequence"/>
</dbReference>
<feature type="non-terminal residue" evidence="2">
    <location>
        <position position="58"/>
    </location>
</feature>
<feature type="compositionally biased region" description="Basic and acidic residues" evidence="1">
    <location>
        <begin position="38"/>
        <end position="52"/>
    </location>
</feature>
<dbReference type="EMBL" id="KN823405">
    <property type="protein sequence ID" value="KIO17275.1"/>
    <property type="molecule type" value="Genomic_DNA"/>
</dbReference>
<keyword evidence="3" id="KW-1185">Reference proteome</keyword>
<reference evidence="2 3" key="1">
    <citation type="submission" date="2014-04" db="EMBL/GenBank/DDBJ databases">
        <authorList>
            <consortium name="DOE Joint Genome Institute"/>
            <person name="Kuo A."/>
            <person name="Girlanda M."/>
            <person name="Perotto S."/>
            <person name="Kohler A."/>
            <person name="Nagy L.G."/>
            <person name="Floudas D."/>
            <person name="Copeland A."/>
            <person name="Barry K.W."/>
            <person name="Cichocki N."/>
            <person name="Veneault-Fourrey C."/>
            <person name="LaButti K."/>
            <person name="Lindquist E.A."/>
            <person name="Lipzen A."/>
            <person name="Lundell T."/>
            <person name="Morin E."/>
            <person name="Murat C."/>
            <person name="Sun H."/>
            <person name="Tunlid A."/>
            <person name="Henrissat B."/>
            <person name="Grigoriev I.V."/>
            <person name="Hibbett D.S."/>
            <person name="Martin F."/>
            <person name="Nordberg H.P."/>
            <person name="Cantor M.N."/>
            <person name="Hua S.X."/>
        </authorList>
    </citation>
    <scope>NUCLEOTIDE SEQUENCE [LARGE SCALE GENOMIC DNA]</scope>
    <source>
        <strain evidence="2 3">MUT 4182</strain>
    </source>
</reference>
<evidence type="ECO:0000256" key="1">
    <source>
        <dbReference type="SAM" id="MobiDB-lite"/>
    </source>
</evidence>
<evidence type="ECO:0000313" key="2">
    <source>
        <dbReference type="EMBL" id="KIO17275.1"/>
    </source>
</evidence>
<reference evidence="3" key="2">
    <citation type="submission" date="2015-01" db="EMBL/GenBank/DDBJ databases">
        <title>Evolutionary Origins and Diversification of the Mycorrhizal Mutualists.</title>
        <authorList>
            <consortium name="DOE Joint Genome Institute"/>
            <consortium name="Mycorrhizal Genomics Consortium"/>
            <person name="Kohler A."/>
            <person name="Kuo A."/>
            <person name="Nagy L.G."/>
            <person name="Floudas D."/>
            <person name="Copeland A."/>
            <person name="Barry K.W."/>
            <person name="Cichocki N."/>
            <person name="Veneault-Fourrey C."/>
            <person name="LaButti K."/>
            <person name="Lindquist E.A."/>
            <person name="Lipzen A."/>
            <person name="Lundell T."/>
            <person name="Morin E."/>
            <person name="Murat C."/>
            <person name="Riley R."/>
            <person name="Ohm R."/>
            <person name="Sun H."/>
            <person name="Tunlid A."/>
            <person name="Henrissat B."/>
            <person name="Grigoriev I.V."/>
            <person name="Hibbett D.S."/>
            <person name="Martin F."/>
        </authorList>
    </citation>
    <scope>NUCLEOTIDE SEQUENCE [LARGE SCALE GENOMIC DNA]</scope>
    <source>
        <strain evidence="3">MUT 4182</strain>
    </source>
</reference>
<name>A0A0C3PRK7_9AGAM</name>
<dbReference type="HOGENOM" id="CLU_2984824_0_0_1"/>